<protein>
    <submittedName>
        <fullName evidence="1">Uncharacterized protein</fullName>
    </submittedName>
</protein>
<dbReference type="Proteomes" id="UP001358586">
    <property type="component" value="Chromosome 8"/>
</dbReference>
<keyword evidence="2" id="KW-1185">Reference proteome</keyword>
<evidence type="ECO:0000313" key="1">
    <source>
        <dbReference type="EMBL" id="KAK5812493.1"/>
    </source>
</evidence>
<accession>A0ABR0P1V9</accession>
<organism evidence="1 2">
    <name type="scientific">Gossypium arboreum</name>
    <name type="common">Tree cotton</name>
    <name type="synonym">Gossypium nanking</name>
    <dbReference type="NCBI Taxonomy" id="29729"/>
    <lineage>
        <taxon>Eukaryota</taxon>
        <taxon>Viridiplantae</taxon>
        <taxon>Streptophyta</taxon>
        <taxon>Embryophyta</taxon>
        <taxon>Tracheophyta</taxon>
        <taxon>Spermatophyta</taxon>
        <taxon>Magnoliopsida</taxon>
        <taxon>eudicotyledons</taxon>
        <taxon>Gunneridae</taxon>
        <taxon>Pentapetalae</taxon>
        <taxon>rosids</taxon>
        <taxon>malvids</taxon>
        <taxon>Malvales</taxon>
        <taxon>Malvaceae</taxon>
        <taxon>Malvoideae</taxon>
        <taxon>Gossypium</taxon>
    </lineage>
</organism>
<name>A0ABR0P1V9_GOSAR</name>
<evidence type="ECO:0000313" key="2">
    <source>
        <dbReference type="Proteomes" id="UP001358586"/>
    </source>
</evidence>
<comment type="caution">
    <text evidence="1">The sequence shown here is derived from an EMBL/GenBank/DDBJ whole genome shotgun (WGS) entry which is preliminary data.</text>
</comment>
<sequence length="63" mass="6770">MILYRSLPPKPSIEDVAATKSILKIVENEEKITLEEISIERPPEDVLDAAEGIGHGGVGAVET</sequence>
<reference evidence="1 2" key="1">
    <citation type="submission" date="2023-03" db="EMBL/GenBank/DDBJ databases">
        <title>WGS of Gossypium arboreum.</title>
        <authorList>
            <person name="Yu D."/>
        </authorList>
    </citation>
    <scope>NUCLEOTIDE SEQUENCE [LARGE SCALE GENOMIC DNA]</scope>
    <source>
        <tissue evidence="1">Leaf</tissue>
    </source>
</reference>
<gene>
    <name evidence="1" type="ORF">PVK06_027924</name>
</gene>
<proteinExistence type="predicted"/>
<dbReference type="EMBL" id="JARKNE010000008">
    <property type="protein sequence ID" value="KAK5812493.1"/>
    <property type="molecule type" value="Genomic_DNA"/>
</dbReference>